<organism evidence="2 3">
    <name type="scientific">Halomonas dongshanensis</name>
    <dbReference type="NCBI Taxonomy" id="2890835"/>
    <lineage>
        <taxon>Bacteria</taxon>
        <taxon>Pseudomonadati</taxon>
        <taxon>Pseudomonadota</taxon>
        <taxon>Gammaproteobacteria</taxon>
        <taxon>Oceanospirillales</taxon>
        <taxon>Halomonadaceae</taxon>
        <taxon>Halomonas</taxon>
    </lineage>
</organism>
<dbReference type="EMBL" id="JAJISC010000001">
    <property type="protein sequence ID" value="MCS2608324.1"/>
    <property type="molecule type" value="Genomic_DNA"/>
</dbReference>
<accession>A0ABT2E9S5</accession>
<sequence length="156" mass="17753">MLDTIADFFHRTLAEPQRRPQPELTLELAAAALLCEVMRADYDVSTAERQAVCAMLTKRYSLSQGEVEELIALAEEEVDQAVGYYPFVSLINAHYDYPQRCELVTLMWHLAWADGSLDPLEEHRIRRLASLLHVSHSDFIHAKLKVEGEEATLKAE</sequence>
<dbReference type="RefSeq" id="WP_259034807.1">
    <property type="nucleotide sequence ID" value="NZ_JAJISC010000001.1"/>
</dbReference>
<dbReference type="CDD" id="cd07313">
    <property type="entry name" value="terB_like_2"/>
    <property type="match status" value="1"/>
</dbReference>
<dbReference type="Pfam" id="PF05099">
    <property type="entry name" value="TerB"/>
    <property type="match status" value="1"/>
</dbReference>
<evidence type="ECO:0000313" key="2">
    <source>
        <dbReference type="EMBL" id="MCS2608324.1"/>
    </source>
</evidence>
<dbReference type="InterPro" id="IPR029024">
    <property type="entry name" value="TerB-like"/>
</dbReference>
<dbReference type="SUPFAM" id="SSF158682">
    <property type="entry name" value="TerB-like"/>
    <property type="match status" value="1"/>
</dbReference>
<dbReference type="Gene3D" id="1.10.3680.10">
    <property type="entry name" value="TerB-like"/>
    <property type="match status" value="1"/>
</dbReference>
<dbReference type="InterPro" id="IPR007791">
    <property type="entry name" value="DjlA_N"/>
</dbReference>
<dbReference type="Proteomes" id="UP001165542">
    <property type="component" value="Unassembled WGS sequence"/>
</dbReference>
<proteinExistence type="predicted"/>
<name>A0ABT2E9S5_9GAMM</name>
<evidence type="ECO:0000259" key="1">
    <source>
        <dbReference type="Pfam" id="PF05099"/>
    </source>
</evidence>
<feature type="domain" description="Co-chaperone DjlA N-terminal" evidence="1">
    <location>
        <begin position="27"/>
        <end position="143"/>
    </location>
</feature>
<evidence type="ECO:0000313" key="3">
    <source>
        <dbReference type="Proteomes" id="UP001165542"/>
    </source>
</evidence>
<protein>
    <submittedName>
        <fullName evidence="2">TerB family tellurite resistance protein</fullName>
    </submittedName>
</protein>
<gene>
    <name evidence="2" type="ORF">LLY24_03185</name>
</gene>
<keyword evidence="3" id="KW-1185">Reference proteome</keyword>
<reference evidence="2" key="1">
    <citation type="submission" date="2021-11" db="EMBL/GenBank/DDBJ databases">
        <title>Halomonas sp., isolated from a coastal aquaculture zone in Dongshan Bay.</title>
        <authorList>
            <person name="Lin W."/>
        </authorList>
    </citation>
    <scope>NUCLEOTIDE SEQUENCE</scope>
    <source>
        <strain evidence="2">Yzlin-01</strain>
    </source>
</reference>
<comment type="caution">
    <text evidence="2">The sequence shown here is derived from an EMBL/GenBank/DDBJ whole genome shotgun (WGS) entry which is preliminary data.</text>
</comment>